<keyword evidence="2" id="KW-1185">Reference proteome</keyword>
<name>A0A914ZWJ7_PARUN</name>
<evidence type="ECO:0000256" key="1">
    <source>
        <dbReference type="SAM" id="SignalP"/>
    </source>
</evidence>
<protein>
    <submittedName>
        <fullName evidence="3">NET domain-containing protein</fullName>
    </submittedName>
</protein>
<accession>A0A914ZWJ7</accession>
<keyword evidence="1" id="KW-0732">Signal</keyword>
<evidence type="ECO:0000313" key="3">
    <source>
        <dbReference type="WBParaSite" id="PgB34_g004_t04"/>
    </source>
</evidence>
<dbReference type="Proteomes" id="UP000887569">
    <property type="component" value="Unplaced"/>
</dbReference>
<reference evidence="3" key="1">
    <citation type="submission" date="2022-11" db="UniProtKB">
        <authorList>
            <consortium name="WormBaseParasite"/>
        </authorList>
    </citation>
    <scope>IDENTIFICATION</scope>
</reference>
<dbReference type="AlphaFoldDB" id="A0A914ZWJ7"/>
<dbReference type="WBParaSite" id="PgB34_g004_t04">
    <property type="protein sequence ID" value="PgB34_g004_t04"/>
    <property type="gene ID" value="PgB34_g004"/>
</dbReference>
<proteinExistence type="predicted"/>
<feature type="signal peptide" evidence="1">
    <location>
        <begin position="1"/>
        <end position="22"/>
    </location>
</feature>
<sequence length="106" mass="12102">AIFASFIFLSCCLKFQSRLSTCYEKRINAIGKNSKEMKQRRSLLSPRYRQTALEVYPSNATREEDHKRAVFASYIHKGAKPLLTTAPEGPLSVECCILDRLLPLQH</sequence>
<feature type="chain" id="PRO_5037414754" evidence="1">
    <location>
        <begin position="23"/>
        <end position="106"/>
    </location>
</feature>
<organism evidence="2 3">
    <name type="scientific">Parascaris univalens</name>
    <name type="common">Nematode worm</name>
    <dbReference type="NCBI Taxonomy" id="6257"/>
    <lineage>
        <taxon>Eukaryota</taxon>
        <taxon>Metazoa</taxon>
        <taxon>Ecdysozoa</taxon>
        <taxon>Nematoda</taxon>
        <taxon>Chromadorea</taxon>
        <taxon>Rhabditida</taxon>
        <taxon>Spirurina</taxon>
        <taxon>Ascaridomorpha</taxon>
        <taxon>Ascaridoidea</taxon>
        <taxon>Ascarididae</taxon>
        <taxon>Parascaris</taxon>
    </lineage>
</organism>
<evidence type="ECO:0000313" key="2">
    <source>
        <dbReference type="Proteomes" id="UP000887569"/>
    </source>
</evidence>